<keyword evidence="2" id="KW-0645">Protease</keyword>
<keyword evidence="3" id="KW-0479">Metal-binding</keyword>
<dbReference type="Pfam" id="PF25597">
    <property type="entry name" value="SH3_retrovirus"/>
    <property type="match status" value="1"/>
</dbReference>
<feature type="compositionally biased region" description="Polar residues" evidence="9">
    <location>
        <begin position="760"/>
        <end position="776"/>
    </location>
</feature>
<evidence type="ECO:0000256" key="9">
    <source>
        <dbReference type="SAM" id="MobiDB-lite"/>
    </source>
</evidence>
<name>A0A2N5SL96_9BASI</name>
<keyword evidence="4" id="KW-0064">Aspartyl protease</keyword>
<proteinExistence type="predicted"/>
<feature type="compositionally biased region" description="Low complexity" evidence="9">
    <location>
        <begin position="232"/>
        <end position="241"/>
    </location>
</feature>
<dbReference type="GO" id="GO:0046872">
    <property type="term" value="F:metal ion binding"/>
    <property type="evidence" value="ECO:0007669"/>
    <property type="project" value="UniProtKB-KW"/>
</dbReference>
<sequence length="1348" mass="149797">MEKNLDGYLLADKAATAKDKTQREAWTDKKISAAGVIGRHLSKDNTSRFITDENRREPHLIWDALSKHFESNSSQNQAKVYQKFLKVGFQSTLRDFLMQVDNSVANMQAVGLQIGKPTAGQPDVNETLLAEHIVSLLPSSYDHTKEIIFTKRPLSLKIIRDHLKAKSLDSEEVTVKIESAHQASGQASDSSNKCSGGKHNLKARHRKERCYELFPHIKEEDEAKKREKSKSVAKAATSSPSGEPDPESNLDDNNASVVSNPLAYYAVGRALHTQRASQGPILLDSGCSDHMFPDQSCFSSYKSIKSLVEIADGQTVPIIGLGYVHIKNSNGDVHAFKAVHVPSLSHPLISFGRLFLKNCALVRLSNDEFAIKDPTSNFTIFDGKVRGKVFNIQGTILKYQGQSQSSLSFKASQADTAELHRQAGHPSGEALKLMFGVDYNTMTFKSCRLSKSQRLPFLSKLPDAESTLNFIYMDLSGKITPQSTGGGHYYFKITDAFSSFKHVFILSRKSQAFEKFKSYCNEVQNVHSSKIKNVVTDGGGEFCSAVFERFFAEQGIVHHITAPYTPQQNSIAERGNRTTSEKARSLLKQANLPTSLWGEAVITAVFYENITPLKRLKWKSAYEVWFGTPFDYSRLHSFGCRAYVNIPKERRKGKFGDTSKKGILMGYRQGIRNWRILTPGNWVKYSHDVIFDNSCFPGISPNSSADTSEFIPFIDKDDPVVNAVPSTHFPFLPCPDGIGRLVPPTATEPQEEVSSPAGASWQSDSQVEVAQESLETSDAPADLPAPAASSDAQHKPSWLWVPADQPAPKNISSDIDTSNILDSKRRARYANTLLTAKPYFEPIFAMAVTQSESPSIPKSYKSAMASSEAADWSSAIKVELDAMVRLGVWTVVPIPSNRHLLGTIWVFRKKFDASGNLIKFKARLCAQGSAQQEGIDFTKTYAPTGRSAALKTALTVGVNAGMSIHQMDVRNAFLNGKLDEEIYLRCPSGLDAPPGHCLKLHKSIYGLKKAPRVWYSELSSFFASIDFVSSPADPCLFISKVPGWECLFHVYVDDMAIISHDVDRFKKLVSARFLMDDLGPTSSLLGMKITRHNKFLTLSQERYVAEILSEYNFLDCRSVPTPMIPSTRLTPATDKEIAAFSNLNVSYLSQLSQYLERPGIVHWRAFQHLLQYLSGTKNYSIRVGGGDGVFRIYTNADWANCPETRRSYSGYLVSWGDSIISWKAKKQATVSTSTTEAEYHALYDGVQEAVWLQSLLGSISGTSIYPINVFTDNLAALALSRNPLANQRTKHIDVKYHFIREAVGKNWVKINYISTVVMPADGLTKALANPKHSAFLKFLKMKIQELRS</sequence>
<dbReference type="Proteomes" id="UP000235388">
    <property type="component" value="Unassembled WGS sequence"/>
</dbReference>
<comment type="caution">
    <text evidence="11">The sequence shown here is derived from an EMBL/GenBank/DDBJ whole genome shotgun (WGS) entry which is preliminary data.</text>
</comment>
<comment type="catalytic activity">
    <reaction evidence="8">
        <text>DNA(n) + a 2'-deoxyribonucleoside 5'-triphosphate = DNA(n+1) + diphosphate</text>
        <dbReference type="Rhea" id="RHEA:22508"/>
        <dbReference type="Rhea" id="RHEA-COMP:17339"/>
        <dbReference type="Rhea" id="RHEA-COMP:17340"/>
        <dbReference type="ChEBI" id="CHEBI:33019"/>
        <dbReference type="ChEBI" id="CHEBI:61560"/>
        <dbReference type="ChEBI" id="CHEBI:173112"/>
        <dbReference type="EC" id="2.7.7.7"/>
    </reaction>
</comment>
<evidence type="ECO:0000313" key="12">
    <source>
        <dbReference type="Proteomes" id="UP000235388"/>
    </source>
</evidence>
<dbReference type="STRING" id="200324.A0A2N5SL96"/>
<dbReference type="SUPFAM" id="SSF56672">
    <property type="entry name" value="DNA/RNA polymerases"/>
    <property type="match status" value="1"/>
</dbReference>
<evidence type="ECO:0000256" key="3">
    <source>
        <dbReference type="ARBA" id="ARBA00022723"/>
    </source>
</evidence>
<feature type="domain" description="Integrase catalytic" evidence="10">
    <location>
        <begin position="458"/>
        <end position="629"/>
    </location>
</feature>
<dbReference type="Pfam" id="PF22936">
    <property type="entry name" value="Pol_BBD"/>
    <property type="match status" value="1"/>
</dbReference>
<feature type="compositionally biased region" description="Polar residues" evidence="9">
    <location>
        <begin position="181"/>
        <end position="194"/>
    </location>
</feature>
<feature type="compositionally biased region" description="Low complexity" evidence="9">
    <location>
        <begin position="777"/>
        <end position="791"/>
    </location>
</feature>
<dbReference type="PANTHER" id="PTHR42648:SF28">
    <property type="entry name" value="TRANSPOSON-ENCODED PROTEIN WITH RIBONUCLEASE H-LIKE AND RETROVIRUS ZINC FINGER-LIKE DOMAINS"/>
    <property type="match status" value="1"/>
</dbReference>
<keyword evidence="12" id="KW-1185">Reference proteome</keyword>
<dbReference type="GO" id="GO:0005634">
    <property type="term" value="C:nucleus"/>
    <property type="evidence" value="ECO:0007669"/>
    <property type="project" value="UniProtKB-ARBA"/>
</dbReference>
<reference evidence="11 12" key="1">
    <citation type="submission" date="2017-11" db="EMBL/GenBank/DDBJ databases">
        <title>De novo assembly and phasing of dikaryotic genomes from two isolates of Puccinia coronata f. sp. avenae, the causal agent of oat crown rust.</title>
        <authorList>
            <person name="Miller M.E."/>
            <person name="Zhang Y."/>
            <person name="Omidvar V."/>
            <person name="Sperschneider J."/>
            <person name="Schwessinger B."/>
            <person name="Raley C."/>
            <person name="Palmer J.M."/>
            <person name="Garnica D."/>
            <person name="Upadhyaya N."/>
            <person name="Rathjen J."/>
            <person name="Taylor J.M."/>
            <person name="Park R.F."/>
            <person name="Dodds P.N."/>
            <person name="Hirsch C.D."/>
            <person name="Kianian S.F."/>
            <person name="Figueroa M."/>
        </authorList>
    </citation>
    <scope>NUCLEOTIDE SEQUENCE [LARGE SCALE GENOMIC DNA]</scope>
    <source>
        <strain evidence="11">12NC29</strain>
    </source>
</reference>
<protein>
    <recommendedName>
        <fullName evidence="10">Integrase catalytic domain-containing protein</fullName>
    </recommendedName>
</protein>
<dbReference type="InterPro" id="IPR054722">
    <property type="entry name" value="PolX-like_BBD"/>
</dbReference>
<evidence type="ECO:0000256" key="7">
    <source>
        <dbReference type="ARBA" id="ARBA00048173"/>
    </source>
</evidence>
<dbReference type="InterPro" id="IPR013103">
    <property type="entry name" value="RVT_2"/>
</dbReference>
<accession>A0A2N5SL96</accession>
<evidence type="ECO:0000256" key="2">
    <source>
        <dbReference type="ARBA" id="ARBA00022670"/>
    </source>
</evidence>
<dbReference type="Pfam" id="PF07727">
    <property type="entry name" value="RVT_2"/>
    <property type="match status" value="1"/>
</dbReference>
<evidence type="ECO:0000256" key="5">
    <source>
        <dbReference type="ARBA" id="ARBA00022801"/>
    </source>
</evidence>
<evidence type="ECO:0000256" key="1">
    <source>
        <dbReference type="ARBA" id="ARBA00022578"/>
    </source>
</evidence>
<feature type="region of interest" description="Disordered" evidence="9">
    <location>
        <begin position="180"/>
        <end position="201"/>
    </location>
</feature>
<dbReference type="Gene3D" id="3.30.420.10">
    <property type="entry name" value="Ribonuclease H-like superfamily/Ribonuclease H"/>
    <property type="match status" value="1"/>
</dbReference>
<organism evidence="11 12">
    <name type="scientific">Puccinia coronata f. sp. avenae</name>
    <dbReference type="NCBI Taxonomy" id="200324"/>
    <lineage>
        <taxon>Eukaryota</taxon>
        <taxon>Fungi</taxon>
        <taxon>Dikarya</taxon>
        <taxon>Basidiomycota</taxon>
        <taxon>Pucciniomycotina</taxon>
        <taxon>Pucciniomycetes</taxon>
        <taxon>Pucciniales</taxon>
        <taxon>Pucciniaceae</taxon>
        <taxon>Puccinia</taxon>
    </lineage>
</organism>
<dbReference type="EMBL" id="PGCJ01000932">
    <property type="protein sequence ID" value="PLW14020.1"/>
    <property type="molecule type" value="Genomic_DNA"/>
</dbReference>
<dbReference type="InterPro" id="IPR043502">
    <property type="entry name" value="DNA/RNA_pol_sf"/>
</dbReference>
<dbReference type="CDD" id="cd09272">
    <property type="entry name" value="RNase_HI_RT_Ty1"/>
    <property type="match status" value="1"/>
</dbReference>
<feature type="region of interest" description="Disordered" evidence="9">
    <location>
        <begin position="221"/>
        <end position="254"/>
    </location>
</feature>
<dbReference type="Pfam" id="PF14223">
    <property type="entry name" value="Retrotran_gag_2"/>
    <property type="match status" value="1"/>
</dbReference>
<dbReference type="OrthoDB" id="2506336at2759"/>
<dbReference type="GO" id="GO:0003887">
    <property type="term" value="F:DNA-directed DNA polymerase activity"/>
    <property type="evidence" value="ECO:0007669"/>
    <property type="project" value="UniProtKB-EC"/>
</dbReference>
<dbReference type="GO" id="GO:0003964">
    <property type="term" value="F:RNA-directed DNA polymerase activity"/>
    <property type="evidence" value="ECO:0007669"/>
    <property type="project" value="UniProtKB-EC"/>
</dbReference>
<dbReference type="InterPro" id="IPR057670">
    <property type="entry name" value="SH3_retrovirus"/>
</dbReference>
<dbReference type="PROSITE" id="PS50994">
    <property type="entry name" value="INTEGRASE"/>
    <property type="match status" value="1"/>
</dbReference>
<dbReference type="InterPro" id="IPR039537">
    <property type="entry name" value="Retrotran_Ty1/copia-like"/>
</dbReference>
<feature type="region of interest" description="Disordered" evidence="9">
    <location>
        <begin position="740"/>
        <end position="794"/>
    </location>
</feature>
<keyword evidence="6" id="KW-0694">RNA-binding</keyword>
<dbReference type="SUPFAM" id="SSF53098">
    <property type="entry name" value="Ribonuclease H-like"/>
    <property type="match status" value="1"/>
</dbReference>
<evidence type="ECO:0000313" key="11">
    <source>
        <dbReference type="EMBL" id="PLW14020.1"/>
    </source>
</evidence>
<evidence type="ECO:0000256" key="4">
    <source>
        <dbReference type="ARBA" id="ARBA00022750"/>
    </source>
</evidence>
<dbReference type="GO" id="GO:0015074">
    <property type="term" value="P:DNA integration"/>
    <property type="evidence" value="ECO:0007669"/>
    <property type="project" value="InterPro"/>
</dbReference>
<evidence type="ECO:0000256" key="6">
    <source>
        <dbReference type="ARBA" id="ARBA00022884"/>
    </source>
</evidence>
<comment type="catalytic activity">
    <reaction evidence="7">
        <text>DNA(n) + a 2'-deoxyribonucleoside 5'-triphosphate = DNA(n+1) + diphosphate</text>
        <dbReference type="Rhea" id="RHEA:22508"/>
        <dbReference type="Rhea" id="RHEA-COMP:17339"/>
        <dbReference type="Rhea" id="RHEA-COMP:17340"/>
        <dbReference type="ChEBI" id="CHEBI:33019"/>
        <dbReference type="ChEBI" id="CHEBI:61560"/>
        <dbReference type="ChEBI" id="CHEBI:173112"/>
        <dbReference type="EC" id="2.7.7.49"/>
    </reaction>
</comment>
<evidence type="ECO:0000259" key="10">
    <source>
        <dbReference type="PROSITE" id="PS50994"/>
    </source>
</evidence>
<gene>
    <name evidence="11" type="ORF">PCANC_17062</name>
</gene>
<dbReference type="PANTHER" id="PTHR42648">
    <property type="entry name" value="TRANSPOSASE, PUTATIVE-RELATED"/>
    <property type="match status" value="1"/>
</dbReference>
<dbReference type="GO" id="GO:0032196">
    <property type="term" value="P:transposition"/>
    <property type="evidence" value="ECO:0007669"/>
    <property type="project" value="UniProtKB-KW"/>
</dbReference>
<keyword evidence="1" id="KW-0815">Transposition</keyword>
<dbReference type="GO" id="GO:0004190">
    <property type="term" value="F:aspartic-type endopeptidase activity"/>
    <property type="evidence" value="ECO:0007669"/>
    <property type="project" value="UniProtKB-KW"/>
</dbReference>
<dbReference type="GO" id="GO:0006508">
    <property type="term" value="P:proteolysis"/>
    <property type="evidence" value="ECO:0007669"/>
    <property type="project" value="UniProtKB-KW"/>
</dbReference>
<keyword evidence="5" id="KW-0378">Hydrolase</keyword>
<evidence type="ECO:0000256" key="8">
    <source>
        <dbReference type="ARBA" id="ARBA00049244"/>
    </source>
</evidence>
<dbReference type="InterPro" id="IPR001584">
    <property type="entry name" value="Integrase_cat-core"/>
</dbReference>
<dbReference type="GO" id="GO:0003723">
    <property type="term" value="F:RNA binding"/>
    <property type="evidence" value="ECO:0007669"/>
    <property type="project" value="UniProtKB-KW"/>
</dbReference>
<dbReference type="InterPro" id="IPR012337">
    <property type="entry name" value="RNaseH-like_sf"/>
</dbReference>
<dbReference type="InterPro" id="IPR036397">
    <property type="entry name" value="RNaseH_sf"/>
</dbReference>